<dbReference type="EMBL" id="JAHXZJ010001119">
    <property type="protein sequence ID" value="KAH0555362.1"/>
    <property type="molecule type" value="Genomic_DNA"/>
</dbReference>
<evidence type="ECO:0000313" key="1">
    <source>
        <dbReference type="EMBL" id="KAH0555362.1"/>
    </source>
</evidence>
<keyword evidence="2" id="KW-1185">Reference proteome</keyword>
<proteinExistence type="predicted"/>
<accession>A0AAV7I9M2</accession>
<comment type="caution">
    <text evidence="1">The sequence shown here is derived from an EMBL/GenBank/DDBJ whole genome shotgun (WGS) entry which is preliminary data.</text>
</comment>
<sequence length="107" mass="11758">MCKSLCSQASHVRRLIPGVFKPSGYLTATLTGQAPRAHLQEGKSAPTKALNSVAKNEIIDFAMALAKNKKWMTPKGVHQIREQLASVMSQRIGELKRADQVNKQTKS</sequence>
<evidence type="ECO:0000313" key="2">
    <source>
        <dbReference type="Proteomes" id="UP000826195"/>
    </source>
</evidence>
<dbReference type="AlphaFoldDB" id="A0AAV7I9M2"/>
<name>A0AAV7I9M2_COTGL</name>
<protein>
    <submittedName>
        <fullName evidence="1">Uncharacterized protein</fullName>
    </submittedName>
</protein>
<gene>
    <name evidence="1" type="ORF">KQX54_017957</name>
</gene>
<dbReference type="Proteomes" id="UP000826195">
    <property type="component" value="Unassembled WGS sequence"/>
</dbReference>
<reference evidence="1 2" key="1">
    <citation type="journal article" date="2021" name="J. Hered.">
        <title>A chromosome-level genome assembly of the parasitoid wasp, Cotesia glomerata (Hymenoptera: Braconidae).</title>
        <authorList>
            <person name="Pinto B.J."/>
            <person name="Weis J.J."/>
            <person name="Gamble T."/>
            <person name="Ode P.J."/>
            <person name="Paul R."/>
            <person name="Zaspel J.M."/>
        </authorList>
    </citation>
    <scope>NUCLEOTIDE SEQUENCE [LARGE SCALE GENOMIC DNA]</scope>
    <source>
        <strain evidence="1">CgM1</strain>
    </source>
</reference>
<organism evidence="1 2">
    <name type="scientific">Cotesia glomerata</name>
    <name type="common">Lepidopteran parasitic wasp</name>
    <name type="synonym">Apanteles glomeratus</name>
    <dbReference type="NCBI Taxonomy" id="32391"/>
    <lineage>
        <taxon>Eukaryota</taxon>
        <taxon>Metazoa</taxon>
        <taxon>Ecdysozoa</taxon>
        <taxon>Arthropoda</taxon>
        <taxon>Hexapoda</taxon>
        <taxon>Insecta</taxon>
        <taxon>Pterygota</taxon>
        <taxon>Neoptera</taxon>
        <taxon>Endopterygota</taxon>
        <taxon>Hymenoptera</taxon>
        <taxon>Apocrita</taxon>
        <taxon>Ichneumonoidea</taxon>
        <taxon>Braconidae</taxon>
        <taxon>Microgastrinae</taxon>
        <taxon>Cotesia</taxon>
    </lineage>
</organism>